<evidence type="ECO:0000259" key="1">
    <source>
        <dbReference type="PROSITE" id="PS50921"/>
    </source>
</evidence>
<reference evidence="3" key="3">
    <citation type="journal article" date="2002" name="Trends Biochem. Sci.">
        <title>ANTAR: an RNA-binding domain in transcription antitermination regulatory proteins.</title>
        <authorList>
            <person name="Shu C.J."/>
            <person name="Zhulin I.B."/>
        </authorList>
    </citation>
    <scope>NUCLEOTIDE SEQUENCE</scope>
</reference>
<feature type="domain" description="ANTAR" evidence="1">
    <location>
        <begin position="130"/>
        <end position="190"/>
    </location>
</feature>
<dbReference type="InterPro" id="IPR008327">
    <property type="entry name" value="Sig_transdc_resp-reg_antiterm"/>
</dbReference>
<dbReference type="AlphaFoldDB" id="A0A8B6X6C1"/>
<dbReference type="InterPro" id="IPR011006">
    <property type="entry name" value="CheY-like_superfamily"/>
</dbReference>
<reference evidence="3" key="6">
    <citation type="journal article" date="2010" name="Curr. Opin. Microbiol.">
        <title>Diversity of structure and function of response regulator output domains.</title>
        <authorList>
            <person name="Galperin M.Y."/>
        </authorList>
    </citation>
    <scope>NUCLEOTIDE SEQUENCE</scope>
</reference>
<evidence type="ECO:0000313" key="2">
    <source>
        <dbReference type="Proteomes" id="UP000675920"/>
    </source>
</evidence>
<proteinExistence type="predicted"/>
<dbReference type="Gene3D" id="1.10.10.10">
    <property type="entry name" value="Winged helix-like DNA-binding domain superfamily/Winged helix DNA-binding domain"/>
    <property type="match status" value="1"/>
</dbReference>
<sequence length="197" mass="21938">MPDRQRIIVINDSSDAYDGADPQLFEQLGALGFEVRAVSGYDLKLPDIIESFAPEVVIIRSESDARDVLEHVAVATRNRPRPIAMFSASESTAHVADLLRQGVSAYVAEGMNPAKLKPVLEVAVARFRLDQQLLAELADTKSQLEDRRHIDKAKALLIKRGMSEDEAHRRLRRMAMEKNLKLGEVARRLVEAAELLG</sequence>
<reference evidence="3" key="1">
    <citation type="journal article" date="2001" name="FEMS Microbiol. Lett.">
        <title>Novel domains of the prokaryotic two-component signal transduction systems.</title>
        <authorList>
            <person name="Galperin M.Y."/>
            <person name="Nikolskaya A.N."/>
            <person name="Koonin E.V."/>
        </authorList>
    </citation>
    <scope>NUCLEOTIDE SEQUENCE</scope>
</reference>
<dbReference type="GO" id="GO:0003723">
    <property type="term" value="F:RNA binding"/>
    <property type="evidence" value="ECO:0007669"/>
    <property type="project" value="InterPro"/>
</dbReference>
<dbReference type="InterPro" id="IPR005561">
    <property type="entry name" value="ANTAR"/>
</dbReference>
<dbReference type="RefSeq" id="WP_028312602.1">
    <property type="nucleotide sequence ID" value="NZ_KI519499.1"/>
</dbReference>
<dbReference type="SUPFAM" id="SSF52172">
    <property type="entry name" value="CheY-like"/>
    <property type="match status" value="1"/>
</dbReference>
<dbReference type="InterPro" id="IPR036388">
    <property type="entry name" value="WH-like_DNA-bd_sf"/>
</dbReference>
<dbReference type="PROSITE" id="PS50921">
    <property type="entry name" value="ANTAR"/>
    <property type="match status" value="1"/>
</dbReference>
<reference evidence="3" key="7">
    <citation type="submission" date="2025-08" db="UniProtKB">
        <authorList>
            <consortium name="RefSeq"/>
        </authorList>
    </citation>
    <scope>IDENTIFICATION</scope>
</reference>
<dbReference type="PIRSF" id="PIRSF036382">
    <property type="entry name" value="RR_antiterm"/>
    <property type="match status" value="1"/>
</dbReference>
<organism evidence="2 3">
    <name type="scientific">Derxia gummosa DSM 723</name>
    <dbReference type="NCBI Taxonomy" id="1121388"/>
    <lineage>
        <taxon>Bacteria</taxon>
        <taxon>Pseudomonadati</taxon>
        <taxon>Pseudomonadota</taxon>
        <taxon>Betaproteobacteria</taxon>
        <taxon>Burkholderiales</taxon>
        <taxon>Alcaligenaceae</taxon>
        <taxon>Derxia</taxon>
    </lineage>
</organism>
<reference evidence="3" key="4">
    <citation type="journal article" date="2006" name="J. Bacteriol.">
        <title>Structural classification of bacterial response regulators: diversity of output domains and domain combinations.</title>
        <authorList>
            <person name="Galperin M.Y."/>
        </authorList>
    </citation>
    <scope>NUCLEOTIDE SEQUENCE</scope>
</reference>
<dbReference type="SMART" id="SM01012">
    <property type="entry name" value="ANTAR"/>
    <property type="match status" value="1"/>
</dbReference>
<evidence type="ECO:0000313" key="3">
    <source>
        <dbReference type="RefSeq" id="WP_028312602.1"/>
    </source>
</evidence>
<dbReference type="Proteomes" id="UP000675920">
    <property type="component" value="Unplaced"/>
</dbReference>
<keyword evidence="2" id="KW-1185">Reference proteome</keyword>
<dbReference type="Pfam" id="PF03861">
    <property type="entry name" value="ANTAR"/>
    <property type="match status" value="1"/>
</dbReference>
<reference evidence="3" key="2">
    <citation type="journal article" date="2002" name="Curr. Opin. Microbiol.">
        <title>Molecular recognition of bacterial phosphorelay proteins.</title>
        <authorList>
            <person name="Varughese K.I."/>
        </authorList>
    </citation>
    <scope>NUCLEOTIDE SEQUENCE</scope>
</reference>
<protein>
    <submittedName>
        <fullName evidence="3">ANTAR domain-containing response regulator</fullName>
    </submittedName>
</protein>
<name>A0A8B6X6C1_9BURK</name>
<accession>A0A8B6X6C1</accession>
<reference evidence="3" key="5">
    <citation type="journal article" date="2007" name="Annu. Rev. Genet.">
        <title>Specificity in two-component signal transduction pathways.</title>
        <authorList>
            <person name="Laub M.T."/>
            <person name="Goulian M."/>
        </authorList>
    </citation>
    <scope>NUCLEOTIDE SEQUENCE</scope>
</reference>
<dbReference type="OrthoDB" id="9782798at2"/>